<name>A0ABS9H7D9_9ACTN</name>
<dbReference type="Gene3D" id="3.40.630.30">
    <property type="match status" value="1"/>
</dbReference>
<dbReference type="Proteomes" id="UP001201161">
    <property type="component" value="Unassembled WGS sequence"/>
</dbReference>
<gene>
    <name evidence="4" type="ORF">L2K70_05970</name>
</gene>
<dbReference type="Pfam" id="PF00583">
    <property type="entry name" value="Acetyltransf_1"/>
    <property type="match status" value="1"/>
</dbReference>
<dbReference type="InterPro" id="IPR050832">
    <property type="entry name" value="Bact_Acetyltransf"/>
</dbReference>
<keyword evidence="2" id="KW-0012">Acyltransferase</keyword>
<evidence type="ECO:0000313" key="4">
    <source>
        <dbReference type="EMBL" id="MCF6377141.1"/>
    </source>
</evidence>
<dbReference type="InterPro" id="IPR000182">
    <property type="entry name" value="GNAT_dom"/>
</dbReference>
<dbReference type="EMBL" id="JAKJHZ010000005">
    <property type="protein sequence ID" value="MCF6377141.1"/>
    <property type="molecule type" value="Genomic_DNA"/>
</dbReference>
<accession>A0ABS9H7D9</accession>
<protein>
    <submittedName>
        <fullName evidence="4">GNAT family N-acetyltransferase</fullName>
    </submittedName>
</protein>
<evidence type="ECO:0000313" key="5">
    <source>
        <dbReference type="Proteomes" id="UP001201161"/>
    </source>
</evidence>
<dbReference type="SUPFAM" id="SSF55729">
    <property type="entry name" value="Acyl-CoA N-acyltransferases (Nat)"/>
    <property type="match status" value="1"/>
</dbReference>
<dbReference type="CDD" id="cd04301">
    <property type="entry name" value="NAT_SF"/>
    <property type="match status" value="1"/>
</dbReference>
<proteinExistence type="predicted"/>
<evidence type="ECO:0000256" key="2">
    <source>
        <dbReference type="ARBA" id="ARBA00023315"/>
    </source>
</evidence>
<dbReference type="RefSeq" id="WP_236400338.1">
    <property type="nucleotide sequence ID" value="NZ_JAKJHZ010000005.1"/>
</dbReference>
<evidence type="ECO:0000256" key="1">
    <source>
        <dbReference type="ARBA" id="ARBA00022679"/>
    </source>
</evidence>
<dbReference type="PANTHER" id="PTHR43877">
    <property type="entry name" value="AMINOALKYLPHOSPHONATE N-ACETYLTRANSFERASE-RELATED-RELATED"/>
    <property type="match status" value="1"/>
</dbReference>
<keyword evidence="5" id="KW-1185">Reference proteome</keyword>
<feature type="domain" description="N-acetyltransferase" evidence="3">
    <location>
        <begin position="8"/>
        <end position="160"/>
    </location>
</feature>
<keyword evidence="1" id="KW-0808">Transferase</keyword>
<reference evidence="4 5" key="1">
    <citation type="submission" date="2022-01" db="EMBL/GenBank/DDBJ databases">
        <title>Nocardioides sp. nov., an actinomycete isolated from mining soil.</title>
        <authorList>
            <person name="Liu L."/>
        </authorList>
    </citation>
    <scope>NUCLEOTIDE SEQUENCE [LARGE SCALE GENOMIC DNA]</scope>
    <source>
        <strain evidence="4 5">KLBMP 9356</strain>
    </source>
</reference>
<evidence type="ECO:0000259" key="3">
    <source>
        <dbReference type="PROSITE" id="PS51186"/>
    </source>
</evidence>
<organism evidence="4 5">
    <name type="scientific">Nocardioides potassii</name>
    <dbReference type="NCBI Taxonomy" id="2911371"/>
    <lineage>
        <taxon>Bacteria</taxon>
        <taxon>Bacillati</taxon>
        <taxon>Actinomycetota</taxon>
        <taxon>Actinomycetes</taxon>
        <taxon>Propionibacteriales</taxon>
        <taxon>Nocardioidaceae</taxon>
        <taxon>Nocardioides</taxon>
    </lineage>
</organism>
<sequence length="160" mass="17635">MAERRPAVTLRPMSQEEYDAWRERSEREYAADIAVSRDLDAESAAAASAGEFAQLLPDGLASRDMHLFTAEANGEPVGIGWFELRQRASGTSAWIFDIRLDEDRRGQGLGRALLDALHESARGLGASTMTLNVFGDNPTAIRLYETSGYVVTAQQMRLDL</sequence>
<comment type="caution">
    <text evidence="4">The sequence shown here is derived from an EMBL/GenBank/DDBJ whole genome shotgun (WGS) entry which is preliminary data.</text>
</comment>
<dbReference type="PANTHER" id="PTHR43877:SF2">
    <property type="entry name" value="AMINOALKYLPHOSPHONATE N-ACETYLTRANSFERASE-RELATED"/>
    <property type="match status" value="1"/>
</dbReference>
<dbReference type="PROSITE" id="PS51186">
    <property type="entry name" value="GNAT"/>
    <property type="match status" value="1"/>
</dbReference>
<dbReference type="InterPro" id="IPR016181">
    <property type="entry name" value="Acyl_CoA_acyltransferase"/>
</dbReference>